<dbReference type="InterPro" id="IPR046450">
    <property type="entry name" value="PA_dom_sf"/>
</dbReference>
<evidence type="ECO:0000256" key="1">
    <source>
        <dbReference type="ARBA" id="ARBA00005634"/>
    </source>
</evidence>
<dbReference type="Pfam" id="PF04253">
    <property type="entry name" value="TFR_dimer"/>
    <property type="match status" value="1"/>
</dbReference>
<feature type="domain" description="Peptidase M28" evidence="5">
    <location>
        <begin position="328"/>
        <end position="526"/>
    </location>
</feature>
<evidence type="ECO:0000259" key="5">
    <source>
        <dbReference type="Pfam" id="PF04389"/>
    </source>
</evidence>
<evidence type="ECO:0000259" key="3">
    <source>
        <dbReference type="Pfam" id="PF02225"/>
    </source>
</evidence>
<organism evidence="6 7">
    <name type="scientific">Imperialibacter roseus</name>
    <dbReference type="NCBI Taxonomy" id="1324217"/>
    <lineage>
        <taxon>Bacteria</taxon>
        <taxon>Pseudomonadati</taxon>
        <taxon>Bacteroidota</taxon>
        <taxon>Cytophagia</taxon>
        <taxon>Cytophagales</taxon>
        <taxon>Flammeovirgaceae</taxon>
        <taxon>Imperialibacter</taxon>
    </lineage>
</organism>
<evidence type="ECO:0000313" key="6">
    <source>
        <dbReference type="EMBL" id="WOK04244.1"/>
    </source>
</evidence>
<dbReference type="Proteomes" id="UP001302349">
    <property type="component" value="Chromosome"/>
</dbReference>
<dbReference type="InterPro" id="IPR039373">
    <property type="entry name" value="Peptidase_M28B"/>
</dbReference>
<gene>
    <name evidence="6" type="ORF">RT717_14280</name>
</gene>
<dbReference type="SUPFAM" id="SSF53187">
    <property type="entry name" value="Zn-dependent exopeptidases"/>
    <property type="match status" value="1"/>
</dbReference>
<dbReference type="InterPro" id="IPR007365">
    <property type="entry name" value="TFR-like_dimer_dom"/>
</dbReference>
<accession>A0ABZ0IJA7</accession>
<dbReference type="SUPFAM" id="SSF47672">
    <property type="entry name" value="Transferrin receptor-like dimerisation domain"/>
    <property type="match status" value="1"/>
</dbReference>
<feature type="domain" description="Transferrin receptor-like dimerisation" evidence="4">
    <location>
        <begin position="619"/>
        <end position="728"/>
    </location>
</feature>
<dbReference type="Gene3D" id="3.50.30.30">
    <property type="match status" value="1"/>
</dbReference>
<dbReference type="Gene3D" id="3.40.630.10">
    <property type="entry name" value="Zn peptidases"/>
    <property type="match status" value="1"/>
</dbReference>
<proteinExistence type="inferred from homology"/>
<feature type="domain" description="PA" evidence="3">
    <location>
        <begin position="148"/>
        <end position="215"/>
    </location>
</feature>
<dbReference type="Gene3D" id="1.20.930.40">
    <property type="entry name" value="Transferrin receptor-like, dimerisation domain"/>
    <property type="match status" value="1"/>
</dbReference>
<feature type="chain" id="PRO_5047431487" evidence="2">
    <location>
        <begin position="23"/>
        <end position="737"/>
    </location>
</feature>
<evidence type="ECO:0000259" key="4">
    <source>
        <dbReference type="Pfam" id="PF04253"/>
    </source>
</evidence>
<dbReference type="Pfam" id="PF02225">
    <property type="entry name" value="PA"/>
    <property type="match status" value="1"/>
</dbReference>
<feature type="signal peptide" evidence="2">
    <location>
        <begin position="1"/>
        <end position="22"/>
    </location>
</feature>
<dbReference type="CDD" id="cd08022">
    <property type="entry name" value="M28_PSMA_like"/>
    <property type="match status" value="1"/>
</dbReference>
<dbReference type="EMBL" id="CP136051">
    <property type="protein sequence ID" value="WOK04244.1"/>
    <property type="molecule type" value="Genomic_DNA"/>
</dbReference>
<dbReference type="RefSeq" id="WP_317487059.1">
    <property type="nucleotide sequence ID" value="NZ_CP136051.1"/>
</dbReference>
<dbReference type="PANTHER" id="PTHR10404">
    <property type="entry name" value="N-ACETYLATED-ALPHA-LINKED ACIDIC DIPEPTIDASE"/>
    <property type="match status" value="1"/>
</dbReference>
<dbReference type="InterPro" id="IPR003137">
    <property type="entry name" value="PA_domain"/>
</dbReference>
<keyword evidence="7" id="KW-1185">Reference proteome</keyword>
<reference evidence="6 7" key="1">
    <citation type="journal article" date="2023" name="Microbiol. Resour. Announc.">
        <title>Complete Genome Sequence of Imperialibacter roseus strain P4T.</title>
        <authorList>
            <person name="Tizabi D.R."/>
            <person name="Bachvaroff T."/>
            <person name="Hill R.T."/>
        </authorList>
    </citation>
    <scope>NUCLEOTIDE SEQUENCE [LARGE SCALE GENOMIC DNA]</scope>
    <source>
        <strain evidence="6 7">P4T</strain>
    </source>
</reference>
<dbReference type="InterPro" id="IPR007484">
    <property type="entry name" value="Peptidase_M28"/>
</dbReference>
<name>A0ABZ0IJA7_9BACT</name>
<evidence type="ECO:0000313" key="7">
    <source>
        <dbReference type="Proteomes" id="UP001302349"/>
    </source>
</evidence>
<keyword evidence="2" id="KW-0732">Signal</keyword>
<dbReference type="InterPro" id="IPR036757">
    <property type="entry name" value="TFR-like_dimer_dom_sf"/>
</dbReference>
<sequence>MRRLTTFLSLAALGVSMTGAFAQDKAIMGFKDPATELELEKKFDQQLKAENLDQWLKRMSSRPHHVGSPFDKDNADFMAAMFKSWGYEAEVVSYDVLFPTPKVRLLEMTGPSRFKAGLVEPALKEDATSGQTKEQLPVYNAYSADGDVTAELVYVNYGVPADYEELEKAGIDVKGKIVIAKYYGSWRGIKPKLAAEKGAIGCIIYSDPADDGYVQGDVYPEGPYRSEHGVQRGSVMDMPLYPGDPLTPGVGATKDAKRLDIKTAPTLTKIPVIPISYGDAKPLLDALGGPVAPASWRGGLPITYHIGPGPAKVHLKLEFNWDIKPAYNVIAKMKGSEFPDQWVIRGNHHDAWVNGAADPVSGMVALMEEARAVAELTKTGWKPKRTLVYCGWDAEEPGLIGSTEWAEDHAAELKEKAVAYINTDGNGRGFLFAGGSHTLEELVGEVAASVTDPQKGVTLAERRKAFDIVNSGNPDHKGFQISALGSGSDFTPFIQHLGVASLNVGFGGESGGGEYHSIYDSYDHYSRFQDPGMVYGVVLAQVCGRLTMRLANADILPFEFDHFYSTVATYADEVMKLPEQMREEADKINGMLKANYYDLAADPKQPNYKPLPPKEVPYLNFSPLQTSLATLKEKAATVEGLLKAGSIAPAKWAKVNELLYQSERTLIDESGLPRRDWFKHEIYAPGFYTGYGVKTLPGVREAIEQEEWAEAQEEIITLAATLDKFNSHLDKIIAAAK</sequence>
<dbReference type="SUPFAM" id="SSF52025">
    <property type="entry name" value="PA domain"/>
    <property type="match status" value="1"/>
</dbReference>
<dbReference type="CDD" id="cd02121">
    <property type="entry name" value="PA_GCPII_like"/>
    <property type="match status" value="1"/>
</dbReference>
<protein>
    <submittedName>
        <fullName evidence="6">M28 family metallopeptidase</fullName>
    </submittedName>
</protein>
<dbReference type="PANTHER" id="PTHR10404:SF46">
    <property type="entry name" value="VACUOLAR PROTEIN SORTING-ASSOCIATED PROTEIN 70"/>
    <property type="match status" value="1"/>
</dbReference>
<evidence type="ECO:0000256" key="2">
    <source>
        <dbReference type="SAM" id="SignalP"/>
    </source>
</evidence>
<comment type="similarity">
    <text evidence="1">Belongs to the peptidase M28 family. M28B subfamily.</text>
</comment>
<dbReference type="Pfam" id="PF04389">
    <property type="entry name" value="Peptidase_M28"/>
    <property type="match status" value="1"/>
</dbReference>